<comment type="caution">
    <text evidence="7">The sequence shown here is derived from an EMBL/GenBank/DDBJ whole genome shotgun (WGS) entry which is preliminary data.</text>
</comment>
<evidence type="ECO:0000256" key="1">
    <source>
        <dbReference type="ARBA" id="ARBA00004906"/>
    </source>
</evidence>
<feature type="non-terminal residue" evidence="7">
    <location>
        <position position="1"/>
    </location>
</feature>
<feature type="compositionally biased region" description="Acidic residues" evidence="6">
    <location>
        <begin position="92"/>
        <end position="125"/>
    </location>
</feature>
<keyword evidence="8" id="KW-1185">Reference proteome</keyword>
<name>A0A836EUW4_9HYME</name>
<dbReference type="GO" id="GO:0005680">
    <property type="term" value="C:anaphase-promoting complex"/>
    <property type="evidence" value="ECO:0007669"/>
    <property type="project" value="InterPro"/>
</dbReference>
<comment type="pathway">
    <text evidence="1">Protein modification; protein ubiquitination.</text>
</comment>
<dbReference type="PANTHER" id="PTHR22526">
    <property type="entry name" value="ANAPHASE PROMOTING COMPLEX C SUBUNIT 15, PSEUDOGENE-RELATED"/>
    <property type="match status" value="1"/>
</dbReference>
<dbReference type="InterPro" id="IPR026182">
    <property type="entry name" value="ANAPC15"/>
</dbReference>
<evidence type="ECO:0000256" key="5">
    <source>
        <dbReference type="ARBA" id="ARBA00023306"/>
    </source>
</evidence>
<evidence type="ECO:0000256" key="4">
    <source>
        <dbReference type="ARBA" id="ARBA00022776"/>
    </source>
</evidence>
<evidence type="ECO:0000313" key="8">
    <source>
        <dbReference type="Proteomes" id="UP000669903"/>
    </source>
</evidence>
<protein>
    <submittedName>
        <fullName evidence="7">APC15 protein</fullName>
    </submittedName>
</protein>
<evidence type="ECO:0000313" key="7">
    <source>
        <dbReference type="EMBL" id="KAG5330360.1"/>
    </source>
</evidence>
<dbReference type="EMBL" id="JAANIC010005836">
    <property type="protein sequence ID" value="KAG5330360.1"/>
    <property type="molecule type" value="Genomic_DNA"/>
</dbReference>
<comment type="similarity">
    <text evidence="2">Belongs to the APC15 family.</text>
</comment>
<keyword evidence="3" id="KW-0132">Cell division</keyword>
<keyword evidence="5" id="KW-0131">Cell cycle</keyword>
<reference evidence="7" key="1">
    <citation type="submission" date="2020-03" db="EMBL/GenBank/DDBJ databases">
        <title>Relaxed selection underlies rapid genomic changes in the transitions from sociality to social parasitism in ants.</title>
        <authorList>
            <person name="Bi X."/>
        </authorList>
    </citation>
    <scope>NUCLEOTIDE SEQUENCE</scope>
    <source>
        <strain evidence="7">BGI-DK2014a</strain>
        <tissue evidence="7">Whole body</tissue>
    </source>
</reference>
<feature type="compositionally biased region" description="Polar residues" evidence="6">
    <location>
        <begin position="135"/>
        <end position="144"/>
    </location>
</feature>
<proteinExistence type="inferred from homology"/>
<dbReference type="GO" id="GO:0090266">
    <property type="term" value="P:regulation of mitotic cell cycle spindle assembly checkpoint"/>
    <property type="evidence" value="ECO:0007669"/>
    <property type="project" value="InterPro"/>
</dbReference>
<dbReference type="GO" id="GO:0051301">
    <property type="term" value="P:cell division"/>
    <property type="evidence" value="ECO:0007669"/>
    <property type="project" value="UniProtKB-KW"/>
</dbReference>
<organism evidence="7 8">
    <name type="scientific">Acromyrmex charruanus</name>
    <dbReference type="NCBI Taxonomy" id="2715315"/>
    <lineage>
        <taxon>Eukaryota</taxon>
        <taxon>Metazoa</taxon>
        <taxon>Ecdysozoa</taxon>
        <taxon>Arthropoda</taxon>
        <taxon>Hexapoda</taxon>
        <taxon>Insecta</taxon>
        <taxon>Pterygota</taxon>
        <taxon>Neoptera</taxon>
        <taxon>Endopterygota</taxon>
        <taxon>Hymenoptera</taxon>
        <taxon>Apocrita</taxon>
        <taxon>Aculeata</taxon>
        <taxon>Formicoidea</taxon>
        <taxon>Formicidae</taxon>
        <taxon>Myrmicinae</taxon>
        <taxon>Acromyrmex</taxon>
    </lineage>
</organism>
<feature type="non-terminal residue" evidence="7">
    <location>
        <position position="160"/>
    </location>
</feature>
<sequence>MSIRPLWPDLRPRATDPLWFNADKPCDDESEVAALEAEHQAWVSVNILEHELTIINAWSTFFCLFQRDHVRVQGYEHIPIGKTVSDFRGSEGEEEEEEEEEGEGEEEDESDTHEEEEEELDEIDMEVSYSHHPQRSSPTDTVTAPVSIRMVNASNLTRYS</sequence>
<dbReference type="PANTHER" id="PTHR22526:SF2">
    <property type="entry name" value="ANAPHASE PROMOTING COMPLEX C SUBUNIT 15, PSEUDOGENE-RELATED"/>
    <property type="match status" value="1"/>
</dbReference>
<evidence type="ECO:0000256" key="2">
    <source>
        <dbReference type="ARBA" id="ARBA00009618"/>
    </source>
</evidence>
<gene>
    <name evidence="7" type="primary">Anapc15</name>
    <name evidence="7" type="ORF">G6Z76_0013216</name>
</gene>
<dbReference type="Pfam" id="PF15243">
    <property type="entry name" value="ANAPC15"/>
    <property type="match status" value="1"/>
</dbReference>
<accession>A0A836EUW4</accession>
<feature type="region of interest" description="Disordered" evidence="6">
    <location>
        <begin position="81"/>
        <end position="160"/>
    </location>
</feature>
<keyword evidence="4" id="KW-0498">Mitosis</keyword>
<evidence type="ECO:0000256" key="6">
    <source>
        <dbReference type="SAM" id="MobiDB-lite"/>
    </source>
</evidence>
<dbReference type="Proteomes" id="UP000669903">
    <property type="component" value="Unassembled WGS sequence"/>
</dbReference>
<evidence type="ECO:0000256" key="3">
    <source>
        <dbReference type="ARBA" id="ARBA00022618"/>
    </source>
</evidence>
<dbReference type="AlphaFoldDB" id="A0A836EUW4"/>